<proteinExistence type="predicted"/>
<keyword evidence="1" id="KW-0175">Coiled coil</keyword>
<keyword evidence="4" id="KW-1185">Reference proteome</keyword>
<evidence type="ECO:0000256" key="2">
    <source>
        <dbReference type="SAM" id="MobiDB-lite"/>
    </source>
</evidence>
<accession>A0A8S1GUH3</accession>
<feature type="coiled-coil region" evidence="1">
    <location>
        <begin position="164"/>
        <end position="270"/>
    </location>
</feature>
<feature type="coiled-coil region" evidence="1">
    <location>
        <begin position="1013"/>
        <end position="1054"/>
    </location>
</feature>
<feature type="coiled-coil region" evidence="1">
    <location>
        <begin position="1626"/>
        <end position="1702"/>
    </location>
</feature>
<feature type="compositionally biased region" description="Basic and acidic residues" evidence="2">
    <location>
        <begin position="560"/>
        <end position="584"/>
    </location>
</feature>
<feature type="coiled-coil region" evidence="1">
    <location>
        <begin position="948"/>
        <end position="979"/>
    </location>
</feature>
<evidence type="ECO:0000313" key="3">
    <source>
        <dbReference type="EMBL" id="CAD6186323.1"/>
    </source>
</evidence>
<evidence type="ECO:0000256" key="1">
    <source>
        <dbReference type="SAM" id="Coils"/>
    </source>
</evidence>
<dbReference type="OrthoDB" id="5864070at2759"/>
<comment type="caution">
    <text evidence="3">The sequence shown here is derived from an EMBL/GenBank/DDBJ whole genome shotgun (WGS) entry which is preliminary data.</text>
</comment>
<reference evidence="3" key="1">
    <citation type="submission" date="2020-10" db="EMBL/GenBank/DDBJ databases">
        <authorList>
            <person name="Kikuchi T."/>
        </authorList>
    </citation>
    <scope>NUCLEOTIDE SEQUENCE</scope>
    <source>
        <strain evidence="3">NKZ352</strain>
    </source>
</reference>
<feature type="compositionally biased region" description="Basic and acidic residues" evidence="2">
    <location>
        <begin position="1253"/>
        <end position="1262"/>
    </location>
</feature>
<feature type="coiled-coil region" evidence="1">
    <location>
        <begin position="415"/>
        <end position="446"/>
    </location>
</feature>
<gene>
    <name evidence="3" type="ORF">CAUJ_LOCUS2242</name>
</gene>
<feature type="compositionally biased region" description="Polar residues" evidence="2">
    <location>
        <begin position="1238"/>
        <end position="1249"/>
    </location>
</feature>
<dbReference type="Proteomes" id="UP000835052">
    <property type="component" value="Unassembled WGS sequence"/>
</dbReference>
<feature type="coiled-coil region" evidence="1">
    <location>
        <begin position="603"/>
        <end position="658"/>
    </location>
</feature>
<evidence type="ECO:0000313" key="4">
    <source>
        <dbReference type="Proteomes" id="UP000835052"/>
    </source>
</evidence>
<name>A0A8S1GUH3_9PELO</name>
<feature type="coiled-coil region" evidence="1">
    <location>
        <begin position="1136"/>
        <end position="1213"/>
    </location>
</feature>
<feature type="region of interest" description="Disordered" evidence="2">
    <location>
        <begin position="1534"/>
        <end position="1595"/>
    </location>
</feature>
<feature type="coiled-coil region" evidence="1">
    <location>
        <begin position="77"/>
        <end position="104"/>
    </location>
</feature>
<feature type="compositionally biased region" description="Basic and acidic residues" evidence="2">
    <location>
        <begin position="1534"/>
        <end position="1547"/>
    </location>
</feature>
<protein>
    <submittedName>
        <fullName evidence="3">Uncharacterized protein</fullName>
    </submittedName>
</protein>
<feature type="region of interest" description="Disordered" evidence="2">
    <location>
        <begin position="1229"/>
        <end position="1262"/>
    </location>
</feature>
<feature type="compositionally biased region" description="Low complexity" evidence="2">
    <location>
        <begin position="1574"/>
        <end position="1595"/>
    </location>
</feature>
<feature type="coiled-coil region" evidence="1">
    <location>
        <begin position="1415"/>
        <end position="1526"/>
    </location>
</feature>
<sequence>MDFAGLEDLLRSDGESEEEILNWYEKIAEYEIDGNESTDEINLLFQATKYLMSYAFTSAEELRSVTEAEAVAMAERENAWEEQRALLKEELEELREQITSKADIGDSTATFRAQIESLKEENLQLQQFGRDRDREMADQRDRFESIVSRVEAVTRERDGLIDHKIHLEDTIRELNRRISAKSEESSSDWEGRKLRQRNEQALTLSRQLQAVVAQNEELREEIERVSEALQEATRIIEDSALRYTDLSEELENAQKRVQELADQNRRLTEGLPDKIVENLPKCISAAEKMLSGASTDKIDFLWQMSELLLPSFLTDQDFQALQDTTGRTLELELQDKIDRSEQKIGSLQEELAASVEETNNLRRLIREDRTAEKEEELEQLRMELVSATSLARNLFGEAMLDKSGGDATLTLQMRIFQLEQAGDELRKKIEENEKKEAELLSSMEEKDMLNMDLAAELERFKNVTFGSAREEIRRLETQLKFRDEQIAELRRRCTLLHVELGQYAEKLDGNPEQRLKTSIKKPTTLKTAGSDRKKPPSTLPRKPKELPSPPFTEEATSSEPEERKLLPKKSDQVEKSREAPPKDVDYSEVAHQAVLISNLYFELMQLLEELSQKDGQLAQMKAAVSGARKSTEQLKAQLNLAYDEIRELKRDHDNIVEKTLLEARKTEESQLRALVDSLGNQTEQQNGEATRRLVIERIERIRLARQCAILKMKCSRAEVAGRRIRDNAKIRESEDGRRIVRMRYQMDNLSIEMGRLQNRVLQSVHIEEHEKLLRKYKQLVKETVGVETAGDEIPRQTVSITPSSVTSPEHDAETTMLKKMNDVISEQHDFWRDEASMLQEENHELKKFIEDMENESDLRSVLGAVERRLLTTIRELRQNGREQARDKKSRGDAKTELTLGREKWRHERSAIINVVQILQRENTLLRSQSVGTVSLQQLELLRKKIVEARELQSSATVIRNEANRQKEEVEMEAQKWRAAKSASDVLHMYRDLEVVEKQLEIAFLNSSQQSAKAKTLERSLHTKERQLANVNEELEELKEHNTELMTALENLRDFRKVATQLSEFPKKEENLTLSLTSGTSVKLPMAVESDYESDIASSSGDSSHAENFVVRTVVQDNTKEFEARIRQLKETAEVALRGYREQLAQKDVALEQYKELLRERLGLEHEETQRNEKLREQLEHDLRGELQEAETRSRRLEKNLEELTEANRILYSERRREVILNDEWTQTREVLTEREEQQPTPKTNNSNLAMNDEDPRSLDVDKLSRKELEEEVKMLTEELNNRHKADAELQRQKAEIRSLRSKYQRLNITNKELLATCEQIRADALAELSSFKRNNDNVDANEVVGMRLELEKLRGSNRTMRSLNQSLKSEIVVLKNELSRMVEKKMDVNEWERKKRNEELIASLKKRLVERERSEKEAIAKLAKREKLLEDLRREQTVRHLEFEKSQRRLKDVRNDKEVMQKSLENVKNLNEKAASFEEKLRKKEQELSTITATLRQSQRDFADYRNQKEQTILELRNQNGSLQTELQKWRFETENRSQRQKTERIAVETQTTKPRVTISDKETFAPPPAPMTSSSSSPPQSSSSSSSSSRSQSVENWSSIVTTSTMKMTSSTSSDFNEVDLKKKLRLTELRLAECQEKLEDLERDHGRLLDQFQRLVARSTAAPSREEKPLGAVRVLSDKLEAKDREIMQLKAHIAHLERRVIFPIVP</sequence>
<feature type="coiled-coil region" evidence="1">
    <location>
        <begin position="330"/>
        <end position="390"/>
    </location>
</feature>
<feature type="region of interest" description="Disordered" evidence="2">
    <location>
        <begin position="509"/>
        <end position="584"/>
    </location>
</feature>
<organism evidence="3 4">
    <name type="scientific">Caenorhabditis auriculariae</name>
    <dbReference type="NCBI Taxonomy" id="2777116"/>
    <lineage>
        <taxon>Eukaryota</taxon>
        <taxon>Metazoa</taxon>
        <taxon>Ecdysozoa</taxon>
        <taxon>Nematoda</taxon>
        <taxon>Chromadorea</taxon>
        <taxon>Rhabditida</taxon>
        <taxon>Rhabditina</taxon>
        <taxon>Rhabditomorpha</taxon>
        <taxon>Rhabditoidea</taxon>
        <taxon>Rhabditidae</taxon>
        <taxon>Peloderinae</taxon>
        <taxon>Caenorhabditis</taxon>
    </lineage>
</organism>
<dbReference type="EMBL" id="CAJGYM010000004">
    <property type="protein sequence ID" value="CAD6186323.1"/>
    <property type="molecule type" value="Genomic_DNA"/>
</dbReference>